<evidence type="ECO:0000313" key="2">
    <source>
        <dbReference type="Proteomes" id="UP000249913"/>
    </source>
</evidence>
<accession>A0A2X2M2T2</accession>
<dbReference type="EMBL" id="UAUX01000010">
    <property type="protein sequence ID" value="SPZ99359.1"/>
    <property type="molecule type" value="Genomic_DNA"/>
</dbReference>
<gene>
    <name evidence="1" type="ORF">NCTC7878_02493</name>
</gene>
<dbReference type="Proteomes" id="UP000249913">
    <property type="component" value="Unassembled WGS sequence"/>
</dbReference>
<organism evidence="1 2">
    <name type="scientific">Staphylococcus aureus</name>
    <dbReference type="NCBI Taxonomy" id="1280"/>
    <lineage>
        <taxon>Bacteria</taxon>
        <taxon>Bacillati</taxon>
        <taxon>Bacillota</taxon>
        <taxon>Bacilli</taxon>
        <taxon>Bacillales</taxon>
        <taxon>Staphylococcaceae</taxon>
        <taxon>Staphylococcus</taxon>
    </lineage>
</organism>
<name>A0A2X2M2T2_STAAU</name>
<proteinExistence type="predicted"/>
<dbReference type="AlphaFoldDB" id="A0A2X2M2T2"/>
<protein>
    <submittedName>
        <fullName evidence="1">Membrane protein</fullName>
    </submittedName>
</protein>
<sequence>MRKGKLIGMLQMFMTKESIADRIQQELIRLTSHPKARAIVTSLITNEYQLLKINH</sequence>
<reference evidence="1 2" key="1">
    <citation type="submission" date="2018-06" db="EMBL/GenBank/DDBJ databases">
        <authorList>
            <consortium name="Pathogen Informatics"/>
            <person name="Doyle S."/>
        </authorList>
    </citation>
    <scope>NUCLEOTIDE SEQUENCE [LARGE SCALE GENOMIC DNA]</scope>
    <source>
        <strain evidence="1 2">NCTC7878</strain>
    </source>
</reference>
<evidence type="ECO:0000313" key="1">
    <source>
        <dbReference type="EMBL" id="SPZ99359.1"/>
    </source>
</evidence>